<dbReference type="AlphaFoldDB" id="A0A540LM99"/>
<dbReference type="InterPro" id="IPR057600">
    <property type="entry name" value="TORTIFOLIA1/SINE1-2_N"/>
</dbReference>
<evidence type="ECO:0000313" key="4">
    <source>
        <dbReference type="Proteomes" id="UP000315295"/>
    </source>
</evidence>
<sequence>MLLNYLYDASADPKSTVKKESLRLLALVSVSHPDFTYTHLTKIIAHIVKRLNDVDSSVWDACRDAIGELSAQYLKAESVGDNTSGVGLFKKPLFEAMAEQNKRMQSGDKSDPRAYKRGNPGG</sequence>
<feature type="domain" description="TORTIFOLIA1/SINE1-2 N-terminal" evidence="2">
    <location>
        <begin position="1"/>
        <end position="107"/>
    </location>
</feature>
<proteinExistence type="predicted"/>
<organism evidence="3 4">
    <name type="scientific">Malus baccata</name>
    <name type="common">Siberian crab apple</name>
    <name type="synonym">Pyrus baccata</name>
    <dbReference type="NCBI Taxonomy" id="106549"/>
    <lineage>
        <taxon>Eukaryota</taxon>
        <taxon>Viridiplantae</taxon>
        <taxon>Streptophyta</taxon>
        <taxon>Embryophyta</taxon>
        <taxon>Tracheophyta</taxon>
        <taxon>Spermatophyta</taxon>
        <taxon>Magnoliopsida</taxon>
        <taxon>eudicotyledons</taxon>
        <taxon>Gunneridae</taxon>
        <taxon>Pentapetalae</taxon>
        <taxon>rosids</taxon>
        <taxon>fabids</taxon>
        <taxon>Rosales</taxon>
        <taxon>Rosaceae</taxon>
        <taxon>Amygdaloideae</taxon>
        <taxon>Maleae</taxon>
        <taxon>Malus</taxon>
    </lineage>
</organism>
<accession>A0A540LM99</accession>
<dbReference type="GO" id="GO:0010005">
    <property type="term" value="C:cortical microtubule, transverse to long axis"/>
    <property type="evidence" value="ECO:0007669"/>
    <property type="project" value="TreeGrafter"/>
</dbReference>
<dbReference type="InterPro" id="IPR033337">
    <property type="entry name" value="TORTIFOLIA1/SINE1-2"/>
</dbReference>
<evidence type="ECO:0000256" key="1">
    <source>
        <dbReference type="SAM" id="MobiDB-lite"/>
    </source>
</evidence>
<evidence type="ECO:0000259" key="2">
    <source>
        <dbReference type="Pfam" id="PF24714"/>
    </source>
</evidence>
<dbReference type="PANTHER" id="PTHR31355">
    <property type="entry name" value="MICROTUBULE-ASSOCIATED PROTEIN TORTIFOLIA1"/>
    <property type="match status" value="1"/>
</dbReference>
<dbReference type="Proteomes" id="UP000315295">
    <property type="component" value="Unassembled WGS sequence"/>
</dbReference>
<keyword evidence="4" id="KW-1185">Reference proteome</keyword>
<dbReference type="GO" id="GO:0008017">
    <property type="term" value="F:microtubule binding"/>
    <property type="evidence" value="ECO:0007669"/>
    <property type="project" value="InterPro"/>
</dbReference>
<dbReference type="InterPro" id="IPR011989">
    <property type="entry name" value="ARM-like"/>
</dbReference>
<dbReference type="STRING" id="106549.A0A540LM99"/>
<dbReference type="GO" id="GO:0010031">
    <property type="term" value="P:circumnutation"/>
    <property type="evidence" value="ECO:0007669"/>
    <property type="project" value="TreeGrafter"/>
</dbReference>
<dbReference type="SUPFAM" id="SSF48371">
    <property type="entry name" value="ARM repeat"/>
    <property type="match status" value="1"/>
</dbReference>
<comment type="caution">
    <text evidence="3">The sequence shown here is derived from an EMBL/GenBank/DDBJ whole genome shotgun (WGS) entry which is preliminary data.</text>
</comment>
<feature type="region of interest" description="Disordered" evidence="1">
    <location>
        <begin position="100"/>
        <end position="122"/>
    </location>
</feature>
<name>A0A540LM99_MALBA</name>
<feature type="compositionally biased region" description="Basic and acidic residues" evidence="1">
    <location>
        <begin position="100"/>
        <end position="114"/>
    </location>
</feature>
<reference evidence="3 4" key="1">
    <citation type="journal article" date="2019" name="G3 (Bethesda)">
        <title>Sequencing of a Wild Apple (Malus baccata) Genome Unravels the Differences Between Cultivated and Wild Apple Species Regarding Disease Resistance and Cold Tolerance.</title>
        <authorList>
            <person name="Chen X."/>
        </authorList>
    </citation>
    <scope>NUCLEOTIDE SEQUENCE [LARGE SCALE GENOMIC DNA]</scope>
    <source>
        <strain evidence="4">cv. Shandingzi</strain>
        <tissue evidence="3">Leaves</tissue>
    </source>
</reference>
<dbReference type="PANTHER" id="PTHR31355:SF7">
    <property type="entry name" value="MICROTUBULE-ASSOCIATED PROTEIN TORTIFOLIA1"/>
    <property type="match status" value="1"/>
</dbReference>
<dbReference type="Pfam" id="PF24714">
    <property type="entry name" value="TOR1L1_N"/>
    <property type="match status" value="1"/>
</dbReference>
<dbReference type="InterPro" id="IPR016024">
    <property type="entry name" value="ARM-type_fold"/>
</dbReference>
<evidence type="ECO:0000313" key="3">
    <source>
        <dbReference type="EMBL" id="TQD87615.1"/>
    </source>
</evidence>
<protein>
    <recommendedName>
        <fullName evidence="2">TORTIFOLIA1/SINE1-2 N-terminal domain-containing protein</fullName>
    </recommendedName>
</protein>
<gene>
    <name evidence="3" type="ORF">C1H46_026814</name>
</gene>
<dbReference type="EMBL" id="VIEB01000531">
    <property type="protein sequence ID" value="TQD87615.1"/>
    <property type="molecule type" value="Genomic_DNA"/>
</dbReference>
<dbReference type="Gene3D" id="1.25.10.10">
    <property type="entry name" value="Leucine-rich Repeat Variant"/>
    <property type="match status" value="1"/>
</dbReference>
<dbReference type="GO" id="GO:0009826">
    <property type="term" value="P:unidimensional cell growth"/>
    <property type="evidence" value="ECO:0007669"/>
    <property type="project" value="TreeGrafter"/>
</dbReference>